<evidence type="ECO:0000256" key="7">
    <source>
        <dbReference type="HAMAP-Rule" id="MF_01331"/>
    </source>
</evidence>
<comment type="function">
    <text evidence="7 10">This protein binds specifically to 23S rRNA; its binding is stimulated by other ribosomal proteins, e.g., L4, L17, and L20. It is important during the early stages of 50S assembly. It makes multiple contacts with different domains of the 23S rRNA in the assembled 50S subunit and ribosome.</text>
</comment>
<gene>
    <name evidence="7" type="primary">rplV</name>
    <name evidence="11" type="ORF">A2782_00810</name>
</gene>
<keyword evidence="4 7" id="KW-0689">Ribosomal protein</keyword>
<dbReference type="InterPro" id="IPR036394">
    <property type="entry name" value="Ribosomal_uL22_sf"/>
</dbReference>
<dbReference type="Gene3D" id="3.90.470.10">
    <property type="entry name" value="Ribosomal protein L22/L17"/>
    <property type="match status" value="1"/>
</dbReference>
<dbReference type="PANTHER" id="PTHR13501">
    <property type="entry name" value="CHLOROPLAST 50S RIBOSOMAL PROTEIN L22-RELATED"/>
    <property type="match status" value="1"/>
</dbReference>
<comment type="similarity">
    <text evidence="1 7 8">Belongs to the universal ribosomal protein uL22 family.</text>
</comment>
<dbReference type="EMBL" id="MHBW01000029">
    <property type="protein sequence ID" value="OGY08350.1"/>
    <property type="molecule type" value="Genomic_DNA"/>
</dbReference>
<dbReference type="GO" id="GO:0003735">
    <property type="term" value="F:structural constituent of ribosome"/>
    <property type="evidence" value="ECO:0007669"/>
    <property type="project" value="InterPro"/>
</dbReference>
<dbReference type="InterPro" id="IPR005727">
    <property type="entry name" value="Ribosomal_uL22_bac/chlpt-type"/>
</dbReference>
<protein>
    <recommendedName>
        <fullName evidence="6 7">Large ribosomal subunit protein uL22</fullName>
    </recommendedName>
</protein>
<dbReference type="InterPro" id="IPR001063">
    <property type="entry name" value="Ribosomal_uL22"/>
</dbReference>
<evidence type="ECO:0000256" key="3">
    <source>
        <dbReference type="ARBA" id="ARBA00022884"/>
    </source>
</evidence>
<dbReference type="CDD" id="cd00336">
    <property type="entry name" value="Ribosomal_L22"/>
    <property type="match status" value="1"/>
</dbReference>
<proteinExistence type="inferred from homology"/>
<sequence length="130" mass="14610">MLITAKQKFVRTSPRKLRLMADGVRSLKSPQLAIIYLEQVPQRAAGVLSKVIKTAIANATNNLKLEGDRLKLHEIQIGEGPTYKRGQPVSRGRFHKIEKKTSHITVVLESTTQEKALNVKKGEQRKSNKK</sequence>
<dbReference type="PANTHER" id="PTHR13501:SF8">
    <property type="entry name" value="LARGE RIBOSOMAL SUBUNIT PROTEIN UL22M"/>
    <property type="match status" value="1"/>
</dbReference>
<keyword evidence="5 7" id="KW-0687">Ribonucleoprotein</keyword>
<evidence type="ECO:0000256" key="2">
    <source>
        <dbReference type="ARBA" id="ARBA00022730"/>
    </source>
</evidence>
<dbReference type="GO" id="GO:0019843">
    <property type="term" value="F:rRNA binding"/>
    <property type="evidence" value="ECO:0007669"/>
    <property type="project" value="UniProtKB-UniRule"/>
</dbReference>
<evidence type="ECO:0000256" key="1">
    <source>
        <dbReference type="ARBA" id="ARBA00009451"/>
    </source>
</evidence>
<dbReference type="HAMAP" id="MF_01331_B">
    <property type="entry name" value="Ribosomal_uL22_B"/>
    <property type="match status" value="1"/>
</dbReference>
<keyword evidence="2 7" id="KW-0699">rRNA-binding</keyword>
<name>A0A1G1UZ21_9BACT</name>
<dbReference type="Pfam" id="PF00237">
    <property type="entry name" value="Ribosomal_L22"/>
    <property type="match status" value="1"/>
</dbReference>
<dbReference type="GO" id="GO:0022625">
    <property type="term" value="C:cytosolic large ribosomal subunit"/>
    <property type="evidence" value="ECO:0007669"/>
    <property type="project" value="TreeGrafter"/>
</dbReference>
<comment type="function">
    <text evidence="7">The globular domain of the protein is located near the polypeptide exit tunnel on the outside of the subunit, while an extended beta-hairpin is found that lines the wall of the exit tunnel in the center of the 70S ribosome.</text>
</comment>
<organism evidence="11 12">
    <name type="scientific">Candidatus Blackburnbacteria bacterium RIFCSPHIGHO2_01_FULL_43_15b</name>
    <dbReference type="NCBI Taxonomy" id="1797513"/>
    <lineage>
        <taxon>Bacteria</taxon>
        <taxon>Candidatus Blackburniibacteriota</taxon>
    </lineage>
</organism>
<dbReference type="STRING" id="1797513.A2782_00810"/>
<evidence type="ECO:0000256" key="4">
    <source>
        <dbReference type="ARBA" id="ARBA00022980"/>
    </source>
</evidence>
<evidence type="ECO:0000313" key="11">
    <source>
        <dbReference type="EMBL" id="OGY08350.1"/>
    </source>
</evidence>
<keyword evidence="3 7" id="KW-0694">RNA-binding</keyword>
<dbReference type="Proteomes" id="UP000177967">
    <property type="component" value="Unassembled WGS sequence"/>
</dbReference>
<evidence type="ECO:0000256" key="5">
    <source>
        <dbReference type="ARBA" id="ARBA00023274"/>
    </source>
</evidence>
<evidence type="ECO:0000313" key="12">
    <source>
        <dbReference type="Proteomes" id="UP000177967"/>
    </source>
</evidence>
<evidence type="ECO:0000256" key="6">
    <source>
        <dbReference type="ARBA" id="ARBA00035207"/>
    </source>
</evidence>
<dbReference type="AlphaFoldDB" id="A0A1G1UZ21"/>
<reference evidence="11 12" key="1">
    <citation type="journal article" date="2016" name="Nat. Commun.">
        <title>Thousands of microbial genomes shed light on interconnected biogeochemical processes in an aquifer system.</title>
        <authorList>
            <person name="Anantharaman K."/>
            <person name="Brown C.T."/>
            <person name="Hug L.A."/>
            <person name="Sharon I."/>
            <person name="Castelle C.J."/>
            <person name="Probst A.J."/>
            <person name="Thomas B.C."/>
            <person name="Singh A."/>
            <person name="Wilkins M.J."/>
            <person name="Karaoz U."/>
            <person name="Brodie E.L."/>
            <person name="Williams K.H."/>
            <person name="Hubbard S.S."/>
            <person name="Banfield J.F."/>
        </authorList>
    </citation>
    <scope>NUCLEOTIDE SEQUENCE [LARGE SCALE GENOMIC DNA]</scope>
</reference>
<comment type="subunit">
    <text evidence="7 9">Part of the 50S ribosomal subunit.</text>
</comment>
<dbReference type="InterPro" id="IPR047867">
    <property type="entry name" value="Ribosomal_uL22_bac/org-type"/>
</dbReference>
<dbReference type="SUPFAM" id="SSF54843">
    <property type="entry name" value="Ribosomal protein L22"/>
    <property type="match status" value="1"/>
</dbReference>
<dbReference type="GO" id="GO:0006412">
    <property type="term" value="P:translation"/>
    <property type="evidence" value="ECO:0007669"/>
    <property type="project" value="UniProtKB-UniRule"/>
</dbReference>
<dbReference type="NCBIfam" id="TIGR01044">
    <property type="entry name" value="rplV_bact"/>
    <property type="match status" value="1"/>
</dbReference>
<evidence type="ECO:0000256" key="9">
    <source>
        <dbReference type="RuleBase" id="RU004006"/>
    </source>
</evidence>
<evidence type="ECO:0000256" key="10">
    <source>
        <dbReference type="RuleBase" id="RU004008"/>
    </source>
</evidence>
<comment type="caution">
    <text evidence="11">The sequence shown here is derived from an EMBL/GenBank/DDBJ whole genome shotgun (WGS) entry which is preliminary data.</text>
</comment>
<accession>A0A1G1UZ21</accession>
<evidence type="ECO:0000256" key="8">
    <source>
        <dbReference type="RuleBase" id="RU004005"/>
    </source>
</evidence>